<dbReference type="InterPro" id="IPR012340">
    <property type="entry name" value="NA-bd_OB-fold"/>
</dbReference>
<dbReference type="EMBL" id="DSLG01000002">
    <property type="protein sequence ID" value="HEA86666.1"/>
    <property type="molecule type" value="Genomic_DNA"/>
</dbReference>
<organism evidence="3">
    <name type="scientific">candidate division WOR-3 bacterium</name>
    <dbReference type="NCBI Taxonomy" id="2052148"/>
    <lineage>
        <taxon>Bacteria</taxon>
        <taxon>Bacteria division WOR-3</taxon>
    </lineage>
</organism>
<evidence type="ECO:0000313" key="3">
    <source>
        <dbReference type="EMBL" id="HEA86666.1"/>
    </source>
</evidence>
<name>A0A7C1SC73_UNCW3</name>
<accession>A0A7C1SC73</accession>
<dbReference type="PANTHER" id="PTHR34075:SF4">
    <property type="entry name" value="DUF35 DOMAIN-CONTAINING PROTEIN"/>
    <property type="match status" value="1"/>
</dbReference>
<gene>
    <name evidence="3" type="ORF">ENP94_01470</name>
</gene>
<dbReference type="Pfam" id="PF12172">
    <property type="entry name" value="zf-ChsH2"/>
    <property type="match status" value="1"/>
</dbReference>
<protein>
    <submittedName>
        <fullName evidence="3">Zn-ribbon domain-containing OB-fold protein</fullName>
    </submittedName>
</protein>
<dbReference type="Pfam" id="PF01796">
    <property type="entry name" value="OB_ChsH2_C"/>
    <property type="match status" value="1"/>
</dbReference>
<reference evidence="3" key="1">
    <citation type="journal article" date="2020" name="mSystems">
        <title>Genome- and Community-Level Interaction Insights into Carbon Utilization and Element Cycling Functions of Hydrothermarchaeota in Hydrothermal Sediment.</title>
        <authorList>
            <person name="Zhou Z."/>
            <person name="Liu Y."/>
            <person name="Xu W."/>
            <person name="Pan J."/>
            <person name="Luo Z.H."/>
            <person name="Li M."/>
        </authorList>
    </citation>
    <scope>NUCLEOTIDE SEQUENCE [LARGE SCALE GENOMIC DNA]</scope>
    <source>
        <strain evidence="3">SpSt-265</strain>
    </source>
</reference>
<dbReference type="PANTHER" id="PTHR34075">
    <property type="entry name" value="BLR3430 PROTEIN"/>
    <property type="match status" value="1"/>
</dbReference>
<feature type="domain" description="ChsH2 rubredoxin-like zinc ribbon" evidence="2">
    <location>
        <begin position="40"/>
        <end position="69"/>
    </location>
</feature>
<comment type="caution">
    <text evidence="3">The sequence shown here is derived from an EMBL/GenBank/DDBJ whole genome shotgun (WGS) entry which is preliminary data.</text>
</comment>
<evidence type="ECO:0000259" key="1">
    <source>
        <dbReference type="Pfam" id="PF01796"/>
    </source>
</evidence>
<dbReference type="AlphaFoldDB" id="A0A7C1SC73"/>
<sequence length="158" mass="17664">MALNERMERVGEIKIWYGNLPVESLYTAGIAGEKFFRTLKDQGKFLGARCVQCGIVYVPGRIFCERCFNKLDEWVQVASSGTLESWTELHVDINGEKLDAPVLVGLIKLDGTSTVMVHRLNNVTREELKFGLQVKAVLLPKSKRTGAITDIAYFEPGV</sequence>
<dbReference type="InterPro" id="IPR002878">
    <property type="entry name" value="ChsH2_C"/>
</dbReference>
<evidence type="ECO:0000259" key="2">
    <source>
        <dbReference type="Pfam" id="PF12172"/>
    </source>
</evidence>
<dbReference type="SUPFAM" id="SSF50249">
    <property type="entry name" value="Nucleic acid-binding proteins"/>
    <property type="match status" value="1"/>
</dbReference>
<dbReference type="InterPro" id="IPR022002">
    <property type="entry name" value="ChsH2_Znr"/>
</dbReference>
<dbReference type="Gene3D" id="6.10.30.10">
    <property type="match status" value="1"/>
</dbReference>
<proteinExistence type="predicted"/>
<dbReference type="InterPro" id="IPR052513">
    <property type="entry name" value="Thioester_dehydratase-like"/>
</dbReference>
<feature type="domain" description="ChsH2 C-terminal OB-fold" evidence="1">
    <location>
        <begin position="74"/>
        <end position="137"/>
    </location>
</feature>
<dbReference type="Gene3D" id="2.40.50.140">
    <property type="entry name" value="Nucleic acid-binding proteins"/>
    <property type="match status" value="1"/>
</dbReference>